<reference evidence="1 2" key="1">
    <citation type="submission" date="2021-02" db="EMBL/GenBank/DDBJ databases">
        <title>Taxonomically Unique Crown Gall-Associated Xanthomonas Stains Have Deficiency in Virulence Repertories.</title>
        <authorList>
            <person name="Mafakheri H."/>
            <person name="Taghavi S.M."/>
            <person name="Dimkic I."/>
            <person name="Nemanja K."/>
            <person name="Osdaghi E."/>
        </authorList>
    </citation>
    <scope>NUCLEOTIDE SEQUENCE [LARGE SCALE GENOMIC DNA]</scope>
    <source>
        <strain evidence="1 2">FX4</strain>
    </source>
</reference>
<name>A0ABS3B198_9XANT</name>
<organism evidence="1 2">
    <name type="scientific">Xanthomonas bonasiae</name>
    <dbReference type="NCBI Taxonomy" id="2810351"/>
    <lineage>
        <taxon>Bacteria</taxon>
        <taxon>Pseudomonadati</taxon>
        <taxon>Pseudomonadota</taxon>
        <taxon>Gammaproteobacteria</taxon>
        <taxon>Lysobacterales</taxon>
        <taxon>Lysobacteraceae</taxon>
        <taxon>Xanthomonas</taxon>
    </lineage>
</organism>
<sequence>MELIDLLKAAQSGVCAYKEGDKDFNDVIRILDNEGNGLFKNPIRTITTERNGELGRCTAIELKGGLNTFGLMALEKLAGDA</sequence>
<protein>
    <submittedName>
        <fullName evidence="1">Uncharacterized protein</fullName>
    </submittedName>
</protein>
<proteinExistence type="predicted"/>
<dbReference type="Proteomes" id="UP000695802">
    <property type="component" value="Unassembled WGS sequence"/>
</dbReference>
<dbReference type="EMBL" id="JAFIWB010000005">
    <property type="protein sequence ID" value="MBN6102107.1"/>
    <property type="molecule type" value="Genomic_DNA"/>
</dbReference>
<gene>
    <name evidence="1" type="ORF">JR064_08010</name>
</gene>
<dbReference type="RefSeq" id="WP_206229361.1">
    <property type="nucleotide sequence ID" value="NZ_JAFIWB010000005.1"/>
</dbReference>
<evidence type="ECO:0000313" key="1">
    <source>
        <dbReference type="EMBL" id="MBN6102107.1"/>
    </source>
</evidence>
<comment type="caution">
    <text evidence="1">The sequence shown here is derived from an EMBL/GenBank/DDBJ whole genome shotgun (WGS) entry which is preliminary data.</text>
</comment>
<evidence type="ECO:0000313" key="2">
    <source>
        <dbReference type="Proteomes" id="UP000695802"/>
    </source>
</evidence>
<keyword evidence="2" id="KW-1185">Reference proteome</keyword>
<accession>A0ABS3B198</accession>